<dbReference type="Gene3D" id="3.60.10.10">
    <property type="entry name" value="Endonuclease/exonuclease/phosphatase"/>
    <property type="match status" value="1"/>
</dbReference>
<dbReference type="InterPro" id="IPR036691">
    <property type="entry name" value="Endo/exonu/phosph_ase_sf"/>
</dbReference>
<dbReference type="EMBL" id="UZAH01034614">
    <property type="protein sequence ID" value="VDP36223.1"/>
    <property type="molecule type" value="Genomic_DNA"/>
</dbReference>
<organism evidence="3 4">
    <name type="scientific">Heligmosomoides polygyrus</name>
    <name type="common">Parasitic roundworm</name>
    <dbReference type="NCBI Taxonomy" id="6339"/>
    <lineage>
        <taxon>Eukaryota</taxon>
        <taxon>Metazoa</taxon>
        <taxon>Ecdysozoa</taxon>
        <taxon>Nematoda</taxon>
        <taxon>Chromadorea</taxon>
        <taxon>Rhabditida</taxon>
        <taxon>Rhabditina</taxon>
        <taxon>Rhabditomorpha</taxon>
        <taxon>Strongyloidea</taxon>
        <taxon>Heligmosomidae</taxon>
        <taxon>Heligmosomoides</taxon>
    </lineage>
</organism>
<accession>A0A183GK26</accession>
<dbReference type="OrthoDB" id="7434275at2759"/>
<sequence length="367" mass="42681">MMQARKIKNDVIGDEKTPPPTRRLQVRRGTVPRNMRQQGCPRQHALGHEHRFVRDKPNRTSATEACGSVPALTVFVAYAPTSDYDDEEVEAFHVGLEKFYKEDHTFYKVIIRDFNAKIGPRRSPEELHIRTHGLEWNEQGERLSEFIMSTKTIHRNSQFQKPPSLRWTWESPGGQFHNEIDYIIFNRKYCLTDVSVVAKIYTGSDHRLLRARFRFSRQREKAVKFKKRSPRTTINWDLYTPLLGLWEDTVVENIDEQYDPFVHHLHDSAKGAESLKTTKRRLSPETLELIRQRGATRASGNYQLTSELAKLCRAAIKEDLKERRAEVLAEAAEAVLSIRNARQNFEKSMIRAFVEVWQIATENFSSA</sequence>
<keyword evidence="3" id="KW-1185">Reference proteome</keyword>
<reference evidence="2 3" key="1">
    <citation type="submission" date="2018-11" db="EMBL/GenBank/DDBJ databases">
        <authorList>
            <consortium name="Pathogen Informatics"/>
        </authorList>
    </citation>
    <scope>NUCLEOTIDE SEQUENCE [LARGE SCALE GENOMIC DNA]</scope>
</reference>
<gene>
    <name evidence="2" type="ORF">HPBE_LOCUS23041</name>
</gene>
<dbReference type="SUPFAM" id="SSF56219">
    <property type="entry name" value="DNase I-like"/>
    <property type="match status" value="1"/>
</dbReference>
<evidence type="ECO:0000313" key="3">
    <source>
        <dbReference type="Proteomes" id="UP000050761"/>
    </source>
</evidence>
<protein>
    <submittedName>
        <fullName evidence="4">Endo/exonuclease/phosphatase domain-containing protein</fullName>
    </submittedName>
</protein>
<proteinExistence type="predicted"/>
<accession>A0A3P8GP58</accession>
<feature type="region of interest" description="Disordered" evidence="1">
    <location>
        <begin position="1"/>
        <end position="23"/>
    </location>
</feature>
<dbReference type="AlphaFoldDB" id="A0A183GK26"/>
<dbReference type="WBParaSite" id="HPBE_0002304201-mRNA-1">
    <property type="protein sequence ID" value="HPBE_0002304201-mRNA-1"/>
    <property type="gene ID" value="HPBE_0002304201"/>
</dbReference>
<evidence type="ECO:0000313" key="4">
    <source>
        <dbReference type="WBParaSite" id="HPBE_0002304201-mRNA-1"/>
    </source>
</evidence>
<evidence type="ECO:0000313" key="2">
    <source>
        <dbReference type="EMBL" id="VDP36223.1"/>
    </source>
</evidence>
<feature type="compositionally biased region" description="Basic and acidic residues" evidence="1">
    <location>
        <begin position="7"/>
        <end position="17"/>
    </location>
</feature>
<name>A0A183GK26_HELPZ</name>
<evidence type="ECO:0000256" key="1">
    <source>
        <dbReference type="SAM" id="MobiDB-lite"/>
    </source>
</evidence>
<dbReference type="Proteomes" id="UP000050761">
    <property type="component" value="Unassembled WGS sequence"/>
</dbReference>
<reference evidence="4" key="2">
    <citation type="submission" date="2019-09" db="UniProtKB">
        <authorList>
            <consortium name="WormBaseParasite"/>
        </authorList>
    </citation>
    <scope>IDENTIFICATION</scope>
</reference>